<evidence type="ECO:0000313" key="3">
    <source>
        <dbReference type="Proteomes" id="UP001367508"/>
    </source>
</evidence>
<feature type="region of interest" description="Disordered" evidence="1">
    <location>
        <begin position="82"/>
        <end position="123"/>
    </location>
</feature>
<organism evidence="2 3">
    <name type="scientific">Canavalia gladiata</name>
    <name type="common">Sword bean</name>
    <name type="synonym">Dolichos gladiatus</name>
    <dbReference type="NCBI Taxonomy" id="3824"/>
    <lineage>
        <taxon>Eukaryota</taxon>
        <taxon>Viridiplantae</taxon>
        <taxon>Streptophyta</taxon>
        <taxon>Embryophyta</taxon>
        <taxon>Tracheophyta</taxon>
        <taxon>Spermatophyta</taxon>
        <taxon>Magnoliopsida</taxon>
        <taxon>eudicotyledons</taxon>
        <taxon>Gunneridae</taxon>
        <taxon>Pentapetalae</taxon>
        <taxon>rosids</taxon>
        <taxon>fabids</taxon>
        <taxon>Fabales</taxon>
        <taxon>Fabaceae</taxon>
        <taxon>Papilionoideae</taxon>
        <taxon>50 kb inversion clade</taxon>
        <taxon>NPAAA clade</taxon>
        <taxon>indigoferoid/millettioid clade</taxon>
        <taxon>Phaseoleae</taxon>
        <taxon>Canavalia</taxon>
    </lineage>
</organism>
<feature type="compositionally biased region" description="Acidic residues" evidence="1">
    <location>
        <begin position="82"/>
        <end position="94"/>
    </location>
</feature>
<reference evidence="2 3" key="1">
    <citation type="submission" date="2024-01" db="EMBL/GenBank/DDBJ databases">
        <title>The genomes of 5 underutilized Papilionoideae crops provide insights into root nodulation and disease resistanc.</title>
        <authorList>
            <person name="Jiang F."/>
        </authorList>
    </citation>
    <scope>NUCLEOTIDE SEQUENCE [LARGE SCALE GENOMIC DNA]</scope>
    <source>
        <strain evidence="2">LVBAO_FW01</strain>
        <tissue evidence="2">Leaves</tissue>
    </source>
</reference>
<dbReference type="EMBL" id="JAYMYQ010000006">
    <property type="protein sequence ID" value="KAK7323367.1"/>
    <property type="molecule type" value="Genomic_DNA"/>
</dbReference>
<evidence type="ECO:0000256" key="1">
    <source>
        <dbReference type="SAM" id="MobiDB-lite"/>
    </source>
</evidence>
<protein>
    <submittedName>
        <fullName evidence="2">Uncharacterized protein</fullName>
    </submittedName>
</protein>
<sequence>MQHLASRHMSFVSHNSMLTPGERWPDDDTNEPMLNDDYYQDDESIRTPNMVFKDEPISLFNAHALMEEVNMNDICIPMENLDDDQFNNDNEDTLSNESTNKDKELYDSESTSDDWLEKQPSKEVNSSNYVDLKGYGSKEMKREVWDSLVHVWYRSSMSNCILHIGGSLSFGEQKKK</sequence>
<name>A0AAN9KTK2_CANGL</name>
<proteinExistence type="predicted"/>
<dbReference type="AlphaFoldDB" id="A0AAN9KTK2"/>
<comment type="caution">
    <text evidence="2">The sequence shown here is derived from an EMBL/GenBank/DDBJ whole genome shotgun (WGS) entry which is preliminary data.</text>
</comment>
<evidence type="ECO:0000313" key="2">
    <source>
        <dbReference type="EMBL" id="KAK7323367.1"/>
    </source>
</evidence>
<dbReference type="Proteomes" id="UP001367508">
    <property type="component" value="Unassembled WGS sequence"/>
</dbReference>
<gene>
    <name evidence="2" type="ORF">VNO77_26838</name>
</gene>
<keyword evidence="3" id="KW-1185">Reference proteome</keyword>
<accession>A0AAN9KTK2</accession>